<comment type="caution">
    <text evidence="1">The sequence shown here is derived from an EMBL/GenBank/DDBJ whole genome shotgun (WGS) entry which is preliminary data.</text>
</comment>
<dbReference type="OrthoDB" id="5954387at2759"/>
<dbReference type="InterPro" id="IPR043502">
    <property type="entry name" value="DNA/RNA_pol_sf"/>
</dbReference>
<keyword evidence="2" id="KW-1185">Reference proteome</keyword>
<dbReference type="PANTHER" id="PTHR33332">
    <property type="entry name" value="REVERSE TRANSCRIPTASE DOMAIN-CONTAINING PROTEIN"/>
    <property type="match status" value="1"/>
</dbReference>
<dbReference type="InterPro" id="IPR000477">
    <property type="entry name" value="RT_dom"/>
</dbReference>
<evidence type="ECO:0000313" key="2">
    <source>
        <dbReference type="Proteomes" id="UP001152795"/>
    </source>
</evidence>
<organism evidence="1 2">
    <name type="scientific">Paramuricea clavata</name>
    <name type="common">Red gorgonian</name>
    <name type="synonym">Violescent sea-whip</name>
    <dbReference type="NCBI Taxonomy" id="317549"/>
    <lineage>
        <taxon>Eukaryota</taxon>
        <taxon>Metazoa</taxon>
        <taxon>Cnidaria</taxon>
        <taxon>Anthozoa</taxon>
        <taxon>Octocorallia</taxon>
        <taxon>Malacalcyonacea</taxon>
        <taxon>Plexauridae</taxon>
        <taxon>Paramuricea</taxon>
    </lineage>
</organism>
<dbReference type="Proteomes" id="UP001152795">
    <property type="component" value="Unassembled WGS sequence"/>
</dbReference>
<protein>
    <submittedName>
        <fullName evidence="1">Uncharacterized protein</fullName>
    </submittedName>
</protein>
<name>A0A7D9IJ02_PARCT</name>
<evidence type="ECO:0000313" key="1">
    <source>
        <dbReference type="EMBL" id="CAB4006745.1"/>
    </source>
</evidence>
<reference evidence="1" key="1">
    <citation type="submission" date="2020-04" db="EMBL/GenBank/DDBJ databases">
        <authorList>
            <person name="Alioto T."/>
            <person name="Alioto T."/>
            <person name="Gomez Garrido J."/>
        </authorList>
    </citation>
    <scope>NUCLEOTIDE SEQUENCE</scope>
    <source>
        <strain evidence="1">A484AB</strain>
    </source>
</reference>
<dbReference type="EMBL" id="CACRXK020005591">
    <property type="protein sequence ID" value="CAB4006745.1"/>
    <property type="molecule type" value="Genomic_DNA"/>
</dbReference>
<proteinExistence type="predicted"/>
<dbReference type="PROSITE" id="PS50878">
    <property type="entry name" value="RT_POL"/>
    <property type="match status" value="1"/>
</dbReference>
<gene>
    <name evidence="1" type="ORF">PACLA_8A054881</name>
</gene>
<accession>A0A7D9IJ02</accession>
<dbReference type="SUPFAM" id="SSF56672">
    <property type="entry name" value="DNA/RNA polymerases"/>
    <property type="match status" value="1"/>
</dbReference>
<sequence length="320" mass="37015">MIHNLQHGFLRGRNCTTQLIQVCHKILTALDNKHSVDVIYLDFQKAFDKVSHRLLLYKLSKHGFLGSMHNWFNSYLTEIRVQRVALDGHYSEWLEVTSGVPQGSILGPLLFILFINDLPEQVHPPTEMALYADDSKLYRVITSDADTGSLQNNLNETRYFLERKIYIREFLRDFEIYVAVNEWSDEKAGQFLAVFLTDDAKAFYHQQQESVRKSYKELSGALKERYEGGLALLKYKKVFNGRCRKSVDTLHSYLSELRLAYDRAYSLPAVDPLPEGASAEVKNDRFKQEGALAFYNKRKNEDVLCQFINGLDKDLKEVLI</sequence>
<dbReference type="AlphaFoldDB" id="A0A7D9IJ02"/>
<dbReference type="Pfam" id="PF00078">
    <property type="entry name" value="RVT_1"/>
    <property type="match status" value="1"/>
</dbReference>